<gene>
    <name evidence="7" type="ORF">A2717_00180</name>
</gene>
<accession>A0A1F5N8N1</accession>
<evidence type="ECO:0000256" key="5">
    <source>
        <dbReference type="ARBA" id="ARBA00022884"/>
    </source>
</evidence>
<dbReference type="PANTHER" id="PTHR33992:SF1">
    <property type="entry name" value="RIBONUCLEASE P PROTEIN COMPONENT"/>
    <property type="match status" value="1"/>
</dbReference>
<dbReference type="InterPro" id="IPR020568">
    <property type="entry name" value="Ribosomal_Su5_D2-typ_SF"/>
</dbReference>
<keyword evidence="1" id="KW-0819">tRNA processing</keyword>
<dbReference type="GO" id="GO:0042781">
    <property type="term" value="F:3'-tRNA processing endoribonuclease activity"/>
    <property type="evidence" value="ECO:0007669"/>
    <property type="project" value="TreeGrafter"/>
</dbReference>
<dbReference type="GO" id="GO:0000049">
    <property type="term" value="F:tRNA binding"/>
    <property type="evidence" value="ECO:0007669"/>
    <property type="project" value="InterPro"/>
</dbReference>
<comment type="caution">
    <text evidence="7">The sequence shown here is derived from an EMBL/GenBank/DDBJ whole genome shotgun (WGS) entry which is preliminary data.</text>
</comment>
<name>A0A1F5N8N1_9BACT</name>
<organism evidence="7 8">
    <name type="scientific">Candidatus Doudnabacteria bacterium RIFCSPHIGHO2_01_FULL_41_86</name>
    <dbReference type="NCBI Taxonomy" id="1817821"/>
    <lineage>
        <taxon>Bacteria</taxon>
        <taxon>Candidatus Doudnaibacteriota</taxon>
    </lineage>
</organism>
<keyword evidence="3" id="KW-0255">Endonuclease</keyword>
<dbReference type="Proteomes" id="UP000177610">
    <property type="component" value="Unassembled WGS sequence"/>
</dbReference>
<evidence type="ECO:0000313" key="8">
    <source>
        <dbReference type="Proteomes" id="UP000177610"/>
    </source>
</evidence>
<evidence type="ECO:0000256" key="4">
    <source>
        <dbReference type="ARBA" id="ARBA00022801"/>
    </source>
</evidence>
<keyword evidence="4" id="KW-0378">Hydrolase</keyword>
<protein>
    <recommendedName>
        <fullName evidence="6">Ribonuclease P protein component</fullName>
        <ecNumber evidence="6">3.1.26.5</ecNumber>
    </recommendedName>
</protein>
<dbReference type="EMBL" id="MFEH01000003">
    <property type="protein sequence ID" value="OGE73943.1"/>
    <property type="molecule type" value="Genomic_DNA"/>
</dbReference>
<dbReference type="Pfam" id="PF00825">
    <property type="entry name" value="Ribonuclease_P"/>
    <property type="match status" value="1"/>
</dbReference>
<dbReference type="GO" id="GO:0030677">
    <property type="term" value="C:ribonuclease P complex"/>
    <property type="evidence" value="ECO:0007669"/>
    <property type="project" value="TreeGrafter"/>
</dbReference>
<evidence type="ECO:0000256" key="2">
    <source>
        <dbReference type="ARBA" id="ARBA00022722"/>
    </source>
</evidence>
<evidence type="ECO:0000313" key="7">
    <source>
        <dbReference type="EMBL" id="OGE73943.1"/>
    </source>
</evidence>
<proteinExistence type="predicted"/>
<evidence type="ECO:0000256" key="1">
    <source>
        <dbReference type="ARBA" id="ARBA00022694"/>
    </source>
</evidence>
<dbReference type="GO" id="GO:0004526">
    <property type="term" value="F:ribonuclease P activity"/>
    <property type="evidence" value="ECO:0007669"/>
    <property type="project" value="UniProtKB-UniRule"/>
</dbReference>
<dbReference type="PANTHER" id="PTHR33992">
    <property type="entry name" value="RIBONUCLEASE P PROTEIN COMPONENT"/>
    <property type="match status" value="1"/>
</dbReference>
<dbReference type="SUPFAM" id="SSF54211">
    <property type="entry name" value="Ribosomal protein S5 domain 2-like"/>
    <property type="match status" value="1"/>
</dbReference>
<evidence type="ECO:0000256" key="3">
    <source>
        <dbReference type="ARBA" id="ARBA00022759"/>
    </source>
</evidence>
<sequence length="109" mass="12986">MLKFLKDDKDFAAFRTSKSFQNRFLKIRVRYALNQNIPRFGFIIPKKVMPKVVDRNKVKRRIKSILVQSMSKVKGADVIFYPQKGLLKQDFQTLTHDVHELFTKARLWK</sequence>
<reference evidence="7 8" key="1">
    <citation type="journal article" date="2016" name="Nat. Commun.">
        <title>Thousands of microbial genomes shed light on interconnected biogeochemical processes in an aquifer system.</title>
        <authorList>
            <person name="Anantharaman K."/>
            <person name="Brown C.T."/>
            <person name="Hug L.A."/>
            <person name="Sharon I."/>
            <person name="Castelle C.J."/>
            <person name="Probst A.J."/>
            <person name="Thomas B.C."/>
            <person name="Singh A."/>
            <person name="Wilkins M.J."/>
            <person name="Karaoz U."/>
            <person name="Brodie E.L."/>
            <person name="Williams K.H."/>
            <person name="Hubbard S.S."/>
            <person name="Banfield J.F."/>
        </authorList>
    </citation>
    <scope>NUCLEOTIDE SEQUENCE [LARGE SCALE GENOMIC DNA]</scope>
</reference>
<dbReference type="NCBIfam" id="TIGR00188">
    <property type="entry name" value="rnpA"/>
    <property type="match status" value="1"/>
</dbReference>
<keyword evidence="5" id="KW-0694">RNA-binding</keyword>
<dbReference type="InterPro" id="IPR014721">
    <property type="entry name" value="Ribsml_uS5_D2-typ_fold_subgr"/>
</dbReference>
<dbReference type="EC" id="3.1.26.5" evidence="6"/>
<dbReference type="AlphaFoldDB" id="A0A1F5N8N1"/>
<dbReference type="STRING" id="1817821.A2717_00180"/>
<evidence type="ECO:0000256" key="6">
    <source>
        <dbReference type="NCBIfam" id="TIGR00188"/>
    </source>
</evidence>
<dbReference type="InterPro" id="IPR000100">
    <property type="entry name" value="RNase_P"/>
</dbReference>
<keyword evidence="2" id="KW-0540">Nuclease</keyword>
<dbReference type="Gene3D" id="3.30.230.10">
    <property type="match status" value="1"/>
</dbReference>